<feature type="compositionally biased region" description="Polar residues" evidence="1">
    <location>
        <begin position="181"/>
        <end position="195"/>
    </location>
</feature>
<sequence>MMDLFGKLGGLDQAQGQISSQLGTNPQQTASALEAAVPLLLGALTRNAAQPGGLESLAGALDRHDGRALDHFQQGQLPSTQDGQAIVGKIFGGQGQAAANAVSQRSGLSPQLAMQVLSMLAPLVMAYLGRQRQTQGNQSQGVGQGGGLGDLGGLLGGLLGGGAAAGGLGGLLGGLLGGGQTQAQSVPRTQPQWSGGQVFGNPSSGDQLSGGLGSGSLFPGSAPAGSSQGGYGMGTQVDLDQMNGRGQGYAQQEPLPQTQQQGGDLLSTLNRTLDRDGDGNALNDLIGMFGGRR</sequence>
<proteinExistence type="predicted"/>
<dbReference type="Pfam" id="PF06078">
    <property type="entry name" value="DUF937"/>
    <property type="match status" value="1"/>
</dbReference>
<dbReference type="InterPro" id="IPR009282">
    <property type="entry name" value="DUF937"/>
</dbReference>
<reference evidence="3" key="1">
    <citation type="journal article" date="2019" name="Int. J. Syst. Evol. Microbiol.">
        <title>The Global Catalogue of Microorganisms (GCM) 10K type strain sequencing project: providing services to taxonomists for standard genome sequencing and annotation.</title>
        <authorList>
            <consortium name="The Broad Institute Genomics Platform"/>
            <consortium name="The Broad Institute Genome Sequencing Center for Infectious Disease"/>
            <person name="Wu L."/>
            <person name="Ma J."/>
        </authorList>
    </citation>
    <scope>NUCLEOTIDE SEQUENCE [LARGE SCALE GENOMIC DNA]</scope>
    <source>
        <strain evidence="3">CGMCC 1.15053</strain>
    </source>
</reference>
<dbReference type="EMBL" id="JBHSOH010000005">
    <property type="protein sequence ID" value="MFC5847620.1"/>
    <property type="molecule type" value="Genomic_DNA"/>
</dbReference>
<keyword evidence="3" id="KW-1185">Reference proteome</keyword>
<evidence type="ECO:0000313" key="3">
    <source>
        <dbReference type="Proteomes" id="UP001595979"/>
    </source>
</evidence>
<feature type="compositionally biased region" description="Low complexity" evidence="1">
    <location>
        <begin position="251"/>
        <end position="261"/>
    </location>
</feature>
<name>A0ABW1DHA5_9DEIO</name>
<feature type="compositionally biased region" description="Low complexity" evidence="1">
    <location>
        <begin position="215"/>
        <end position="226"/>
    </location>
</feature>
<evidence type="ECO:0000313" key="2">
    <source>
        <dbReference type="EMBL" id="MFC5847620.1"/>
    </source>
</evidence>
<gene>
    <name evidence="2" type="ORF">ACFPQ6_04800</name>
</gene>
<protein>
    <submittedName>
        <fullName evidence="2">DUF937 domain-containing protein</fullName>
    </submittedName>
</protein>
<evidence type="ECO:0000256" key="1">
    <source>
        <dbReference type="SAM" id="MobiDB-lite"/>
    </source>
</evidence>
<dbReference type="Proteomes" id="UP001595979">
    <property type="component" value="Unassembled WGS sequence"/>
</dbReference>
<dbReference type="RefSeq" id="WP_380046924.1">
    <property type="nucleotide sequence ID" value="NZ_JBHSOH010000005.1"/>
</dbReference>
<comment type="caution">
    <text evidence="2">The sequence shown here is derived from an EMBL/GenBank/DDBJ whole genome shotgun (WGS) entry which is preliminary data.</text>
</comment>
<accession>A0ABW1DHA5</accession>
<organism evidence="2 3">
    <name type="scientific">Deinococcus petrolearius</name>
    <dbReference type="NCBI Taxonomy" id="1751295"/>
    <lineage>
        <taxon>Bacteria</taxon>
        <taxon>Thermotogati</taxon>
        <taxon>Deinococcota</taxon>
        <taxon>Deinococci</taxon>
        <taxon>Deinococcales</taxon>
        <taxon>Deinococcaceae</taxon>
        <taxon>Deinococcus</taxon>
    </lineage>
</organism>
<feature type="region of interest" description="Disordered" evidence="1">
    <location>
        <begin position="179"/>
        <end position="262"/>
    </location>
</feature>